<sequence length="150" mass="16605">MVPYTSYRASDLELTARLRAAVEDTLRAAKADEPDHDAITRVAQGALSMLPDDAKSLPRKQQRELLAELRERAESSLRASHPRGQGCAVTDTDAVYAAVAVRITYRCKHFQPKGDYDDQIVSFSKRIGPIVPALSSALRTMKWTRAASFT</sequence>
<proteinExistence type="predicted"/>
<organism evidence="1 2">
    <name type="scientific">Rhodococcus opacus RKJ300 = JCM 13270</name>
    <dbReference type="NCBI Taxonomy" id="1165867"/>
    <lineage>
        <taxon>Bacteria</taxon>
        <taxon>Bacillati</taxon>
        <taxon>Actinomycetota</taxon>
        <taxon>Actinomycetes</taxon>
        <taxon>Mycobacteriales</taxon>
        <taxon>Nocardiaceae</taxon>
        <taxon>Rhodococcus</taxon>
    </lineage>
</organism>
<dbReference type="EMBL" id="AJJH01000164">
    <property type="protein sequence ID" value="EID74214.1"/>
    <property type="molecule type" value="Genomic_DNA"/>
</dbReference>
<accession>I0WCU8</accession>
<dbReference type="AlphaFoldDB" id="I0WCU8"/>
<dbReference type="Proteomes" id="UP000006447">
    <property type="component" value="Unassembled WGS sequence"/>
</dbReference>
<gene>
    <name evidence="1" type="ORF">W59_31054</name>
</gene>
<dbReference type="RefSeq" id="WP_007300485.1">
    <property type="nucleotide sequence ID" value="NZ_AJJH01000164.1"/>
</dbReference>
<name>I0WCU8_RHOOP</name>
<protein>
    <submittedName>
        <fullName evidence="1">Uncharacterized protein</fullName>
    </submittedName>
</protein>
<evidence type="ECO:0000313" key="1">
    <source>
        <dbReference type="EMBL" id="EID74214.1"/>
    </source>
</evidence>
<comment type="caution">
    <text evidence="1">The sequence shown here is derived from an EMBL/GenBank/DDBJ whole genome shotgun (WGS) entry which is preliminary data.</text>
</comment>
<reference evidence="1 2" key="1">
    <citation type="journal article" date="2012" name="J. Bacteriol.">
        <title>Draft genome sequence of the nitrophenol-degrading actinomycete Rhodococcus imtechensis RKJ300.</title>
        <authorList>
            <person name="Vikram S."/>
            <person name="Kumar S."/>
            <person name="Subramanian S."/>
            <person name="Raghava G.P."/>
        </authorList>
    </citation>
    <scope>NUCLEOTIDE SEQUENCE [LARGE SCALE GENOMIC DNA]</scope>
    <source>
        <strain evidence="1 2">RKJ300</strain>
    </source>
</reference>
<evidence type="ECO:0000313" key="2">
    <source>
        <dbReference type="Proteomes" id="UP000006447"/>
    </source>
</evidence>
<dbReference type="PATRIC" id="fig|1165867.3.peg.6356"/>